<dbReference type="InterPro" id="IPR050624">
    <property type="entry name" value="HTH-type_Tx_Regulator"/>
</dbReference>
<proteinExistence type="predicted"/>
<sequence>MLAYRRDTPMATSKPRLDRRIVRSRNAILSAFERLLMEKPLADITVSAIAREANVDRKTFYVHFGTVDGLLDAIAVDVVEMIVDSVEKTLASMDGDTNERALGAAATFFKTVNEALCNNLVLNRQLIENIPLDDFMARLRAPLEHEIAERDLLPQGLKDEMFDYYLAFLLSGIIGIYRTWALSDGSVPIERVSEVANDLTLNGLSSLESRLD</sequence>
<dbReference type="GO" id="GO:0003677">
    <property type="term" value="F:DNA binding"/>
    <property type="evidence" value="ECO:0007669"/>
    <property type="project" value="UniProtKB-UniRule"/>
</dbReference>
<dbReference type="EMBL" id="CP024160">
    <property type="protein sequence ID" value="ATP53526.1"/>
    <property type="molecule type" value="Genomic_DNA"/>
</dbReference>
<organism evidence="4 5">
    <name type="scientific">Collinsella aerofaciens</name>
    <dbReference type="NCBI Taxonomy" id="74426"/>
    <lineage>
        <taxon>Bacteria</taxon>
        <taxon>Bacillati</taxon>
        <taxon>Actinomycetota</taxon>
        <taxon>Coriobacteriia</taxon>
        <taxon>Coriobacteriales</taxon>
        <taxon>Coriobacteriaceae</taxon>
        <taxon>Collinsella</taxon>
    </lineage>
</organism>
<dbReference type="Pfam" id="PF00440">
    <property type="entry name" value="TetR_N"/>
    <property type="match status" value="1"/>
</dbReference>
<dbReference type="Proteomes" id="UP000225608">
    <property type="component" value="Chromosome"/>
</dbReference>
<name>A0A2D1TW36_9ACTN</name>
<dbReference type="Gene3D" id="1.10.357.10">
    <property type="entry name" value="Tetracycline Repressor, domain 2"/>
    <property type="match status" value="1"/>
</dbReference>
<dbReference type="KEGG" id="caer:CSV91_02605"/>
<dbReference type="AlphaFoldDB" id="A0A2D1TW36"/>
<protein>
    <submittedName>
        <fullName evidence="4">TetR family transcriptional regulator</fullName>
    </submittedName>
</protein>
<evidence type="ECO:0000313" key="4">
    <source>
        <dbReference type="EMBL" id="ATP53526.1"/>
    </source>
</evidence>
<evidence type="ECO:0000256" key="2">
    <source>
        <dbReference type="PROSITE-ProRule" id="PRU00335"/>
    </source>
</evidence>
<feature type="domain" description="HTH tetR-type" evidence="3">
    <location>
        <begin position="22"/>
        <end position="82"/>
    </location>
</feature>
<evidence type="ECO:0000313" key="5">
    <source>
        <dbReference type="Proteomes" id="UP000225608"/>
    </source>
</evidence>
<dbReference type="InterPro" id="IPR001647">
    <property type="entry name" value="HTH_TetR"/>
</dbReference>
<evidence type="ECO:0000259" key="3">
    <source>
        <dbReference type="PROSITE" id="PS50977"/>
    </source>
</evidence>
<reference evidence="4 5" key="1">
    <citation type="submission" date="2017-10" db="EMBL/GenBank/DDBJ databases">
        <title>Complete genome sequence of Collinsella aerofaciens isolated from the gut of a healthy adult Indian.</title>
        <authorList>
            <person name="Bag S."/>
            <person name="Ghosh T.S."/>
            <person name="Das B."/>
        </authorList>
    </citation>
    <scope>NUCLEOTIDE SEQUENCE [LARGE SCALE GENOMIC DNA]</scope>
    <source>
        <strain evidence="5">indica</strain>
    </source>
</reference>
<dbReference type="PANTHER" id="PTHR43479">
    <property type="entry name" value="ACREF/ENVCD OPERON REPRESSOR-RELATED"/>
    <property type="match status" value="1"/>
</dbReference>
<dbReference type="InterPro" id="IPR009057">
    <property type="entry name" value="Homeodomain-like_sf"/>
</dbReference>
<evidence type="ECO:0000256" key="1">
    <source>
        <dbReference type="ARBA" id="ARBA00023125"/>
    </source>
</evidence>
<accession>A0A2D1TW36</accession>
<dbReference type="SUPFAM" id="SSF46689">
    <property type="entry name" value="Homeodomain-like"/>
    <property type="match status" value="1"/>
</dbReference>
<keyword evidence="1 2" id="KW-0238">DNA-binding</keyword>
<feature type="DNA-binding region" description="H-T-H motif" evidence="2">
    <location>
        <begin position="45"/>
        <end position="64"/>
    </location>
</feature>
<dbReference type="PANTHER" id="PTHR43479:SF11">
    <property type="entry name" value="ACREF_ENVCD OPERON REPRESSOR-RELATED"/>
    <property type="match status" value="1"/>
</dbReference>
<dbReference type="PROSITE" id="PS50977">
    <property type="entry name" value="HTH_TETR_2"/>
    <property type="match status" value="1"/>
</dbReference>
<gene>
    <name evidence="4" type="ORF">CSV91_02605</name>
</gene>